<dbReference type="InterPro" id="IPR000008">
    <property type="entry name" value="C2_dom"/>
</dbReference>
<feature type="compositionally biased region" description="Acidic residues" evidence="13">
    <location>
        <begin position="406"/>
        <end position="430"/>
    </location>
</feature>
<organism evidence="17">
    <name type="scientific">Oppiella nova</name>
    <dbReference type="NCBI Taxonomy" id="334625"/>
    <lineage>
        <taxon>Eukaryota</taxon>
        <taxon>Metazoa</taxon>
        <taxon>Ecdysozoa</taxon>
        <taxon>Arthropoda</taxon>
        <taxon>Chelicerata</taxon>
        <taxon>Arachnida</taxon>
        <taxon>Acari</taxon>
        <taxon>Acariformes</taxon>
        <taxon>Sarcoptiformes</taxon>
        <taxon>Oribatida</taxon>
        <taxon>Brachypylina</taxon>
        <taxon>Oppioidea</taxon>
        <taxon>Oppiidae</taxon>
        <taxon>Oppiella</taxon>
    </lineage>
</organism>
<feature type="region of interest" description="Disordered" evidence="13">
    <location>
        <begin position="402"/>
        <end position="483"/>
    </location>
</feature>
<accession>A0A7R9LGU4</accession>
<keyword evidence="18" id="KW-1185">Reference proteome</keyword>
<keyword evidence="4" id="KW-0106">Calcium</keyword>
<dbReference type="Pfam" id="PF00388">
    <property type="entry name" value="PI-PLC-X"/>
    <property type="match status" value="1"/>
</dbReference>
<evidence type="ECO:0000256" key="10">
    <source>
        <dbReference type="ARBA" id="ARBA00023239"/>
    </source>
</evidence>
<dbReference type="Gene3D" id="2.60.40.150">
    <property type="entry name" value="C2 domain"/>
    <property type="match status" value="1"/>
</dbReference>
<protein>
    <recommendedName>
        <fullName evidence="2 12">Phosphoinositide phospholipase C</fullName>
        <ecNumber evidence="2 12">3.1.4.11</ecNumber>
    </recommendedName>
</protein>
<comment type="catalytic activity">
    <reaction evidence="11">
        <text>a 1,2-diacyl-sn-glycero-3-phospho-(1D-myo-inositol-4,5-bisphosphate) + H2O = 1D-myo-inositol 1,4,5-trisphosphate + a 1,2-diacyl-sn-glycerol + H(+)</text>
        <dbReference type="Rhea" id="RHEA:33179"/>
        <dbReference type="ChEBI" id="CHEBI:15377"/>
        <dbReference type="ChEBI" id="CHEBI:15378"/>
        <dbReference type="ChEBI" id="CHEBI:17815"/>
        <dbReference type="ChEBI" id="CHEBI:58456"/>
        <dbReference type="ChEBI" id="CHEBI:203600"/>
        <dbReference type="EC" id="3.1.4.11"/>
    </reaction>
    <physiologicalReaction direction="left-to-right" evidence="11">
        <dbReference type="Rhea" id="RHEA:33180"/>
    </physiologicalReaction>
</comment>
<dbReference type="SUPFAM" id="SSF50729">
    <property type="entry name" value="PH domain-like"/>
    <property type="match status" value="1"/>
</dbReference>
<evidence type="ECO:0000256" key="2">
    <source>
        <dbReference type="ARBA" id="ARBA00012368"/>
    </source>
</evidence>
<keyword evidence="10" id="KW-0456">Lyase</keyword>
<evidence type="ECO:0000259" key="16">
    <source>
        <dbReference type="PROSITE" id="PS50222"/>
    </source>
</evidence>
<evidence type="ECO:0000256" key="8">
    <source>
        <dbReference type="ARBA" id="ARBA00023157"/>
    </source>
</evidence>
<evidence type="ECO:0000256" key="3">
    <source>
        <dbReference type="ARBA" id="ARBA00022723"/>
    </source>
</evidence>
<dbReference type="InterPro" id="IPR002048">
    <property type="entry name" value="EF_hand_dom"/>
</dbReference>
<dbReference type="InterPro" id="IPR011993">
    <property type="entry name" value="PH-like_dom_sf"/>
</dbReference>
<evidence type="ECO:0000313" key="17">
    <source>
        <dbReference type="EMBL" id="CAD7640641.1"/>
    </source>
</evidence>
<evidence type="ECO:0000256" key="6">
    <source>
        <dbReference type="ARBA" id="ARBA00022963"/>
    </source>
</evidence>
<dbReference type="GO" id="GO:0005509">
    <property type="term" value="F:calcium ion binding"/>
    <property type="evidence" value="ECO:0007669"/>
    <property type="project" value="InterPro"/>
</dbReference>
<keyword evidence="7 12" id="KW-0443">Lipid metabolism</keyword>
<dbReference type="Gene3D" id="3.20.20.190">
    <property type="entry name" value="Phosphatidylinositol (PI) phosphodiesterase"/>
    <property type="match status" value="1"/>
</dbReference>
<evidence type="ECO:0000256" key="9">
    <source>
        <dbReference type="ARBA" id="ARBA00023224"/>
    </source>
</evidence>
<feature type="domain" description="PI-PLC Y-box" evidence="15">
    <location>
        <begin position="494"/>
        <end position="635"/>
    </location>
</feature>
<keyword evidence="8" id="KW-1015">Disulfide bond</keyword>
<dbReference type="InterPro" id="IPR000909">
    <property type="entry name" value="PLipase_C_PInositol-sp_X_dom"/>
</dbReference>
<dbReference type="PROSITE" id="PS50007">
    <property type="entry name" value="PIPLC_X_DOMAIN"/>
    <property type="match status" value="1"/>
</dbReference>
<dbReference type="PROSITE" id="PS50222">
    <property type="entry name" value="EF_HAND_2"/>
    <property type="match status" value="1"/>
</dbReference>
<dbReference type="GO" id="GO:0004435">
    <property type="term" value="F:phosphatidylinositol-4,5-bisphosphate phospholipase C activity"/>
    <property type="evidence" value="ECO:0007669"/>
    <property type="project" value="UniProtKB-EC"/>
</dbReference>
<dbReference type="PRINTS" id="PR00390">
    <property type="entry name" value="PHPHLIPASEC"/>
</dbReference>
<dbReference type="PROSITE" id="PS50008">
    <property type="entry name" value="PIPLC_Y_DOMAIN"/>
    <property type="match status" value="1"/>
</dbReference>
<dbReference type="InterPro" id="IPR001711">
    <property type="entry name" value="PLipase_C_Pinositol-sp_Y"/>
</dbReference>
<dbReference type="SMART" id="SM00148">
    <property type="entry name" value="PLCXc"/>
    <property type="match status" value="1"/>
</dbReference>
<evidence type="ECO:0000256" key="5">
    <source>
        <dbReference type="ARBA" id="ARBA00022842"/>
    </source>
</evidence>
<dbReference type="OrthoDB" id="269822at2759"/>
<evidence type="ECO:0000256" key="11">
    <source>
        <dbReference type="ARBA" id="ARBA00023674"/>
    </source>
</evidence>
<proteinExistence type="predicted"/>
<dbReference type="GO" id="GO:0016829">
    <property type="term" value="F:lyase activity"/>
    <property type="evidence" value="ECO:0007669"/>
    <property type="project" value="UniProtKB-KW"/>
</dbReference>
<dbReference type="SUPFAM" id="SSF47473">
    <property type="entry name" value="EF-hand"/>
    <property type="match status" value="1"/>
</dbReference>
<dbReference type="SUPFAM" id="SSF51695">
    <property type="entry name" value="PLC-like phosphodiesterases"/>
    <property type="match status" value="1"/>
</dbReference>
<dbReference type="PROSITE" id="PS00018">
    <property type="entry name" value="EF_HAND_1"/>
    <property type="match status" value="1"/>
</dbReference>
<evidence type="ECO:0000259" key="15">
    <source>
        <dbReference type="PROSITE" id="PS50008"/>
    </source>
</evidence>
<dbReference type="SMART" id="SM00054">
    <property type="entry name" value="EFh"/>
    <property type="match status" value="2"/>
</dbReference>
<dbReference type="SUPFAM" id="SSF49562">
    <property type="entry name" value="C2 domain (Calcium/lipid-binding domain, CaLB)"/>
    <property type="match status" value="1"/>
</dbReference>
<evidence type="ECO:0000256" key="1">
    <source>
        <dbReference type="ARBA" id="ARBA00000110"/>
    </source>
</evidence>
<keyword evidence="3" id="KW-0479">Metal-binding</keyword>
<dbReference type="Gene3D" id="2.30.29.30">
    <property type="entry name" value="Pleckstrin-homology domain (PH domain)/Phosphotyrosine-binding domain (PTB)"/>
    <property type="match status" value="1"/>
</dbReference>
<reference evidence="17" key="1">
    <citation type="submission" date="2020-11" db="EMBL/GenBank/DDBJ databases">
        <authorList>
            <person name="Tran Van P."/>
        </authorList>
    </citation>
    <scope>NUCLEOTIDE SEQUENCE</scope>
</reference>
<dbReference type="AlphaFoldDB" id="A0A7R9LGU4"/>
<feature type="compositionally biased region" description="Low complexity" evidence="13">
    <location>
        <begin position="451"/>
        <end position="464"/>
    </location>
</feature>
<dbReference type="SMART" id="SM00149">
    <property type="entry name" value="PLCYc"/>
    <property type="match status" value="1"/>
</dbReference>
<dbReference type="EC" id="3.1.4.11" evidence="2 12"/>
<dbReference type="GO" id="GO:0035556">
    <property type="term" value="P:intracellular signal transduction"/>
    <property type="evidence" value="ECO:0007669"/>
    <property type="project" value="InterPro"/>
</dbReference>
<dbReference type="Proteomes" id="UP000728032">
    <property type="component" value="Unassembled WGS sequence"/>
</dbReference>
<keyword evidence="5" id="KW-0460">Magnesium</keyword>
<dbReference type="Pfam" id="PF00387">
    <property type="entry name" value="PI-PLC-Y"/>
    <property type="match status" value="1"/>
</dbReference>
<sequence>ENIPNEEAIARLKEKTSFHKVRSLDKFICRNYFIDFNTMQLHYEPSIKSFMCRDVPYIDLCDLSEVRKGWESDRFNVIDAKFRRKLHASIGPKNLPQLEEENCFSLVFDNGMKTEDLVAPNPEIRDTWVKGLSFLIASYKDQLVNDEQTVWLNKQFREADKNNNKSLSFDEVITLLNHMNILMNEKHAKALFNMAHIHKHKMNLRELKEDTLDREEFLVFYQLLNQRLELEKLFRKYSVNSTCIMGPEELRDFLVDEQKLTGSSSIEAYRLALIRGCRCLELDVWDGDDGEPIIYHGYTLTTKITLRDVLKTIHKYAFKTSQYPIILSMENHLSIEQQIKMAELMRDILQDYLYVTPVDKNKSHLPSPEALVRKILIKGKKLPQLKPKKLIKLKKALDLNPIKESESEESDARDDEEEDEGDESDDEMSDNEITVEANDANIETNAENTSQSKTENKTQNTNNTENKEKSKDHNASNSDNHNKLGHTYKLAKEFSDLVNYCAAKKFVSFDDCLNKKKWKYYEMVSLEETKSESLSKNKTKNDDSDEDTAETGGEAASTVKSKFPYVNFTRKHLVRVYPKGTRTDSSNYNPITHWNVGAQLVALNYQTCDKPMLFNEALFAMNGKCGYILKSEYLRKGKEYGVSGKTSVVNSPTGKVKKVWITIISGQCIPKPGNSFEGEIIDPYVKLKVYGHSADSFEFKTDSVKNNGFNPIWEQSCEFIIRLPEMAFISFAVKDQSNTGKNAVLGQYMLAFRAIMKGYRTINLVDSENRPISPASLLVHVRFEDVADYWSPE</sequence>
<dbReference type="InterPro" id="IPR011992">
    <property type="entry name" value="EF-hand-dom_pair"/>
</dbReference>
<keyword evidence="12" id="KW-0378">Hydrolase</keyword>
<evidence type="ECO:0000256" key="13">
    <source>
        <dbReference type="SAM" id="MobiDB-lite"/>
    </source>
</evidence>
<dbReference type="SMART" id="SM00239">
    <property type="entry name" value="C2"/>
    <property type="match status" value="1"/>
</dbReference>
<dbReference type="EMBL" id="CAJPVJ010000657">
    <property type="protein sequence ID" value="CAG2163080.1"/>
    <property type="molecule type" value="Genomic_DNA"/>
</dbReference>
<dbReference type="PROSITE" id="PS50004">
    <property type="entry name" value="C2"/>
    <property type="match status" value="1"/>
</dbReference>
<dbReference type="GO" id="GO:0016042">
    <property type="term" value="P:lipid catabolic process"/>
    <property type="evidence" value="ECO:0007669"/>
    <property type="project" value="UniProtKB-KW"/>
</dbReference>
<dbReference type="EMBL" id="OC915482">
    <property type="protein sequence ID" value="CAD7640641.1"/>
    <property type="molecule type" value="Genomic_DNA"/>
</dbReference>
<keyword evidence="9" id="KW-0807">Transducer</keyword>
<dbReference type="GO" id="GO:0005886">
    <property type="term" value="C:plasma membrane"/>
    <property type="evidence" value="ECO:0007669"/>
    <property type="project" value="TreeGrafter"/>
</dbReference>
<dbReference type="Pfam" id="PF00168">
    <property type="entry name" value="C2"/>
    <property type="match status" value="1"/>
</dbReference>
<feature type="non-terminal residue" evidence="17">
    <location>
        <position position="1"/>
    </location>
</feature>
<evidence type="ECO:0000256" key="7">
    <source>
        <dbReference type="ARBA" id="ARBA00023098"/>
    </source>
</evidence>
<dbReference type="CDD" id="cd00275">
    <property type="entry name" value="C2_PLC_like"/>
    <property type="match status" value="1"/>
</dbReference>
<evidence type="ECO:0000256" key="12">
    <source>
        <dbReference type="RuleBase" id="RU361133"/>
    </source>
</evidence>
<dbReference type="InterPro" id="IPR001192">
    <property type="entry name" value="PI-PLC_fam"/>
</dbReference>
<feature type="domain" description="C2" evidence="14">
    <location>
        <begin position="639"/>
        <end position="766"/>
    </location>
</feature>
<dbReference type="Gene3D" id="1.10.238.10">
    <property type="entry name" value="EF-hand"/>
    <property type="match status" value="1"/>
</dbReference>
<name>A0A7R9LGU4_9ACAR</name>
<keyword evidence="6 12" id="KW-0442">Lipid degradation</keyword>
<gene>
    <name evidence="17" type="ORF">ONB1V03_LOCUS2664</name>
</gene>
<feature type="compositionally biased region" description="Basic and acidic residues" evidence="13">
    <location>
        <begin position="530"/>
        <end position="542"/>
    </location>
</feature>
<comment type="catalytic activity">
    <reaction evidence="1">
        <text>an N-(acyl)-sphingosylphosphoethanolamine = an N-(acyl)-sphingosyl-1,3-cyclic phosphate + ethanolamine</text>
        <dbReference type="Rhea" id="RHEA:60648"/>
        <dbReference type="ChEBI" id="CHEBI:57603"/>
        <dbReference type="ChEBI" id="CHEBI:143891"/>
        <dbReference type="ChEBI" id="CHEBI:143892"/>
    </reaction>
</comment>
<evidence type="ECO:0000313" key="18">
    <source>
        <dbReference type="Proteomes" id="UP000728032"/>
    </source>
</evidence>
<dbReference type="PANTHER" id="PTHR10336:SF209">
    <property type="entry name" value="PHOSPHOINOSITIDE PHOSPHOLIPASE C"/>
    <property type="match status" value="1"/>
</dbReference>
<dbReference type="InterPro" id="IPR018247">
    <property type="entry name" value="EF_Hand_1_Ca_BS"/>
</dbReference>
<feature type="compositionally biased region" description="Polar residues" evidence="13">
    <location>
        <begin position="441"/>
        <end position="450"/>
    </location>
</feature>
<dbReference type="PANTHER" id="PTHR10336">
    <property type="entry name" value="PHOSPHOINOSITIDE-SPECIFIC PHOSPHOLIPASE C FAMILY PROTEIN"/>
    <property type="match status" value="1"/>
</dbReference>
<feature type="domain" description="EF-hand" evidence="16">
    <location>
        <begin position="147"/>
        <end position="182"/>
    </location>
</feature>
<dbReference type="InterPro" id="IPR017946">
    <property type="entry name" value="PLC-like_Pdiesterase_TIM-brl"/>
</dbReference>
<evidence type="ECO:0000256" key="4">
    <source>
        <dbReference type="ARBA" id="ARBA00022837"/>
    </source>
</evidence>
<evidence type="ECO:0000259" key="14">
    <source>
        <dbReference type="PROSITE" id="PS50004"/>
    </source>
</evidence>
<feature type="region of interest" description="Disordered" evidence="13">
    <location>
        <begin position="530"/>
        <end position="556"/>
    </location>
</feature>
<feature type="compositionally biased region" description="Basic and acidic residues" evidence="13">
    <location>
        <begin position="465"/>
        <end position="474"/>
    </location>
</feature>
<dbReference type="InterPro" id="IPR035892">
    <property type="entry name" value="C2_domain_sf"/>
</dbReference>